<dbReference type="InterPro" id="IPR004176">
    <property type="entry name" value="Clp_R_N"/>
</dbReference>
<dbReference type="InterPro" id="IPR036628">
    <property type="entry name" value="Clp_N_dom_sf"/>
</dbReference>
<comment type="caution">
    <text evidence="2">The sequence shown here is derived from an EMBL/GenBank/DDBJ whole genome shotgun (WGS) entry which is preliminary data.</text>
</comment>
<dbReference type="RefSeq" id="WP_397091679.1">
    <property type="nucleotide sequence ID" value="NZ_JBITGY010000019.1"/>
</dbReference>
<evidence type="ECO:0000259" key="1">
    <source>
        <dbReference type="Pfam" id="PF02861"/>
    </source>
</evidence>
<dbReference type="Gene3D" id="1.10.1780.10">
    <property type="entry name" value="Clp, N-terminal domain"/>
    <property type="match status" value="1"/>
</dbReference>
<dbReference type="EMBL" id="JBITGY010000019">
    <property type="protein sequence ID" value="MFI6505476.1"/>
    <property type="molecule type" value="Genomic_DNA"/>
</dbReference>
<dbReference type="GO" id="GO:0006508">
    <property type="term" value="P:proteolysis"/>
    <property type="evidence" value="ECO:0007669"/>
    <property type="project" value="UniProtKB-KW"/>
</dbReference>
<sequence length="158" mass="16820">MTPFEKYLHIIITQGGYEAEKDRSTTVEAHHLLLAMADYEDGTAHRLLAEAGLSRQAVREALDREFEHSLNAVGISAAAYNLPRPSGTPKASGMGASGKLVLERTMASARKKDLDSAHVLLAVLQAQAGTVPRALALAGVDREALLARVHEAIAALDA</sequence>
<reference evidence="2 3" key="1">
    <citation type="submission" date="2024-10" db="EMBL/GenBank/DDBJ databases">
        <title>The Natural Products Discovery Center: Release of the First 8490 Sequenced Strains for Exploring Actinobacteria Biosynthetic Diversity.</title>
        <authorList>
            <person name="Kalkreuter E."/>
            <person name="Kautsar S.A."/>
            <person name="Yang D."/>
            <person name="Bader C.D."/>
            <person name="Teijaro C.N."/>
            <person name="Fluegel L."/>
            <person name="Davis C.M."/>
            <person name="Simpson J.R."/>
            <person name="Lauterbach L."/>
            <person name="Steele A.D."/>
            <person name="Gui C."/>
            <person name="Meng S."/>
            <person name="Li G."/>
            <person name="Viehrig K."/>
            <person name="Ye F."/>
            <person name="Su P."/>
            <person name="Kiefer A.F."/>
            <person name="Nichols A."/>
            <person name="Cepeda A.J."/>
            <person name="Yan W."/>
            <person name="Fan B."/>
            <person name="Jiang Y."/>
            <person name="Adhikari A."/>
            <person name="Zheng C.-J."/>
            <person name="Schuster L."/>
            <person name="Cowan T.M."/>
            <person name="Smanski M.J."/>
            <person name="Chevrette M.G."/>
            <person name="De Carvalho L.P.S."/>
            <person name="Shen B."/>
        </authorList>
    </citation>
    <scope>NUCLEOTIDE SEQUENCE [LARGE SCALE GENOMIC DNA]</scope>
    <source>
        <strain evidence="2 3">NPDC050545</strain>
    </source>
</reference>
<evidence type="ECO:0000313" key="3">
    <source>
        <dbReference type="Proteomes" id="UP001612741"/>
    </source>
</evidence>
<organism evidence="2 3">
    <name type="scientific">Nonomuraea typhae</name>
    <dbReference type="NCBI Taxonomy" id="2603600"/>
    <lineage>
        <taxon>Bacteria</taxon>
        <taxon>Bacillati</taxon>
        <taxon>Actinomycetota</taxon>
        <taxon>Actinomycetes</taxon>
        <taxon>Streptosporangiales</taxon>
        <taxon>Streptosporangiaceae</taxon>
        <taxon>Nonomuraea</taxon>
    </lineage>
</organism>
<gene>
    <name evidence="2" type="ORF">ACIBG2_49405</name>
</gene>
<dbReference type="Pfam" id="PF02861">
    <property type="entry name" value="Clp_N"/>
    <property type="match status" value="1"/>
</dbReference>
<keyword evidence="2" id="KW-0645">Protease</keyword>
<dbReference type="Proteomes" id="UP001612741">
    <property type="component" value="Unassembled WGS sequence"/>
</dbReference>
<feature type="domain" description="Clp R" evidence="1">
    <location>
        <begin position="9"/>
        <end position="71"/>
    </location>
</feature>
<name>A0ABW7ZBD8_9ACTN</name>
<protein>
    <submittedName>
        <fullName evidence="2">Clp protease N-terminal domain-containing protein</fullName>
    </submittedName>
</protein>
<keyword evidence="2" id="KW-0378">Hydrolase</keyword>
<dbReference type="SUPFAM" id="SSF81923">
    <property type="entry name" value="Double Clp-N motif"/>
    <property type="match status" value="1"/>
</dbReference>
<accession>A0ABW7ZBD8</accession>
<proteinExistence type="predicted"/>
<keyword evidence="3" id="KW-1185">Reference proteome</keyword>
<dbReference type="GO" id="GO:0008233">
    <property type="term" value="F:peptidase activity"/>
    <property type="evidence" value="ECO:0007669"/>
    <property type="project" value="UniProtKB-KW"/>
</dbReference>
<evidence type="ECO:0000313" key="2">
    <source>
        <dbReference type="EMBL" id="MFI6505476.1"/>
    </source>
</evidence>